<reference evidence="1" key="1">
    <citation type="submission" date="2017-07" db="EMBL/GenBank/DDBJ databases">
        <authorList>
            <person name="Mikheyev A."/>
            <person name="Grau M."/>
        </authorList>
    </citation>
    <scope>NUCLEOTIDE SEQUENCE</scope>
    <source>
        <tissue evidence="1">Venom_gland</tissue>
    </source>
</reference>
<protein>
    <submittedName>
        <fullName evidence="1">Uncharacterized protein</fullName>
    </submittedName>
</protein>
<evidence type="ECO:0000313" key="1">
    <source>
        <dbReference type="EMBL" id="LAB05037.1"/>
    </source>
</evidence>
<proteinExistence type="predicted"/>
<reference evidence="1" key="2">
    <citation type="submission" date="2017-11" db="EMBL/GenBank/DDBJ databases">
        <title>Coralsnake Venomics: Analyses of Venom Gland Transcriptomes and Proteomes of Six Brazilian Taxa.</title>
        <authorList>
            <person name="Aird S.D."/>
            <person name="Jorge da Silva N."/>
            <person name="Qiu L."/>
            <person name="Villar-Briones A."/>
            <person name="Aparecida-Saddi V."/>
            <person name="Campos-Telles M.P."/>
            <person name="Grau M."/>
            <person name="Mikheyev A.S."/>
        </authorList>
    </citation>
    <scope>NUCLEOTIDE SEQUENCE</scope>
    <source>
        <tissue evidence="1">Venom_gland</tissue>
    </source>
</reference>
<organism evidence="1">
    <name type="scientific">Micrurus paraensis</name>
    <dbReference type="NCBI Taxonomy" id="1970185"/>
    <lineage>
        <taxon>Eukaryota</taxon>
        <taxon>Metazoa</taxon>
        <taxon>Chordata</taxon>
        <taxon>Craniata</taxon>
        <taxon>Vertebrata</taxon>
        <taxon>Euteleostomi</taxon>
        <taxon>Lepidosauria</taxon>
        <taxon>Squamata</taxon>
        <taxon>Bifurcata</taxon>
        <taxon>Unidentata</taxon>
        <taxon>Episquamata</taxon>
        <taxon>Toxicofera</taxon>
        <taxon>Serpentes</taxon>
        <taxon>Colubroidea</taxon>
        <taxon>Elapidae</taxon>
        <taxon>Elapinae</taxon>
        <taxon>Micrurus</taxon>
    </lineage>
</organism>
<sequence length="107" mass="12264">MTCVTCSSYFEAWKSLHEASCDIMQLQATWEKSTMGAFSGNWGIGSICYGLYARRQSCFNWWDPPDSSEGTSLQQFDQFYPSLALCNLPHDSLYDRLSLLKLLTKHF</sequence>
<dbReference type="EMBL" id="IACL01044196">
    <property type="protein sequence ID" value="LAB05037.1"/>
    <property type="molecule type" value="Transcribed_RNA"/>
</dbReference>
<accession>A0A2D4K8I3</accession>
<dbReference type="AlphaFoldDB" id="A0A2D4K8I3"/>
<name>A0A2D4K8I3_9SAUR</name>